<proteinExistence type="predicted"/>
<comment type="caution">
    <text evidence="1">The sequence shown here is derived from an EMBL/GenBank/DDBJ whole genome shotgun (WGS) entry which is preliminary data.</text>
</comment>
<accession>A0ACB9CXA4</accession>
<name>A0ACB9CXA4_CICIN</name>
<reference evidence="2" key="1">
    <citation type="journal article" date="2022" name="Mol. Ecol. Resour.">
        <title>The genomes of chicory, endive, great burdock and yacon provide insights into Asteraceae palaeo-polyploidization history and plant inulin production.</title>
        <authorList>
            <person name="Fan W."/>
            <person name="Wang S."/>
            <person name="Wang H."/>
            <person name="Wang A."/>
            <person name="Jiang F."/>
            <person name="Liu H."/>
            <person name="Zhao H."/>
            <person name="Xu D."/>
            <person name="Zhang Y."/>
        </authorList>
    </citation>
    <scope>NUCLEOTIDE SEQUENCE [LARGE SCALE GENOMIC DNA]</scope>
    <source>
        <strain evidence="2">cv. Punajuju</strain>
    </source>
</reference>
<keyword evidence="2" id="KW-1185">Reference proteome</keyword>
<dbReference type="Proteomes" id="UP001055811">
    <property type="component" value="Linkage Group LG05"/>
</dbReference>
<evidence type="ECO:0000313" key="1">
    <source>
        <dbReference type="EMBL" id="KAI3738808.1"/>
    </source>
</evidence>
<protein>
    <submittedName>
        <fullName evidence="1">Uncharacterized protein</fullName>
    </submittedName>
</protein>
<dbReference type="EMBL" id="CM042013">
    <property type="protein sequence ID" value="KAI3738808.1"/>
    <property type="molecule type" value="Genomic_DNA"/>
</dbReference>
<reference evidence="1 2" key="2">
    <citation type="journal article" date="2022" name="Mol. Ecol. Resour.">
        <title>The genomes of chicory, endive, great burdock and yacon provide insights into Asteraceae paleo-polyploidization history and plant inulin production.</title>
        <authorList>
            <person name="Fan W."/>
            <person name="Wang S."/>
            <person name="Wang H."/>
            <person name="Wang A."/>
            <person name="Jiang F."/>
            <person name="Liu H."/>
            <person name="Zhao H."/>
            <person name="Xu D."/>
            <person name="Zhang Y."/>
        </authorList>
    </citation>
    <scope>NUCLEOTIDE SEQUENCE [LARGE SCALE GENOMIC DNA]</scope>
    <source>
        <strain evidence="2">cv. Punajuju</strain>
        <tissue evidence="1">Leaves</tissue>
    </source>
</reference>
<sequence>MMQQNFIIVKDIVAKEYTTLEKSRKTKLLGSTIYSILKGKPVQFATRLSRSPFGKTVNLITLRDMLHLFASFQLRKIDMVYSIPHAYPNRGEQRTTRANFVNLSPNPVDPIKH</sequence>
<gene>
    <name evidence="1" type="ORF">L2E82_28973</name>
</gene>
<organism evidence="1 2">
    <name type="scientific">Cichorium intybus</name>
    <name type="common">Chicory</name>
    <dbReference type="NCBI Taxonomy" id="13427"/>
    <lineage>
        <taxon>Eukaryota</taxon>
        <taxon>Viridiplantae</taxon>
        <taxon>Streptophyta</taxon>
        <taxon>Embryophyta</taxon>
        <taxon>Tracheophyta</taxon>
        <taxon>Spermatophyta</taxon>
        <taxon>Magnoliopsida</taxon>
        <taxon>eudicotyledons</taxon>
        <taxon>Gunneridae</taxon>
        <taxon>Pentapetalae</taxon>
        <taxon>asterids</taxon>
        <taxon>campanulids</taxon>
        <taxon>Asterales</taxon>
        <taxon>Asteraceae</taxon>
        <taxon>Cichorioideae</taxon>
        <taxon>Cichorieae</taxon>
        <taxon>Cichoriinae</taxon>
        <taxon>Cichorium</taxon>
    </lineage>
</organism>
<evidence type="ECO:0000313" key="2">
    <source>
        <dbReference type="Proteomes" id="UP001055811"/>
    </source>
</evidence>